<name>A0A0F9VY67_9ZZZZ</name>
<dbReference type="Gene3D" id="2.40.70.10">
    <property type="entry name" value="Acid Proteases"/>
    <property type="match status" value="1"/>
</dbReference>
<feature type="domain" description="Retropepsin-like aspartic endopeptidase" evidence="1">
    <location>
        <begin position="30"/>
        <end position="164"/>
    </location>
</feature>
<dbReference type="Pfam" id="PF05618">
    <property type="entry name" value="Zn_protease"/>
    <property type="match status" value="1"/>
</dbReference>
<dbReference type="EMBL" id="LAZR01000006">
    <property type="protein sequence ID" value="KKO09971.1"/>
    <property type="molecule type" value="Genomic_DNA"/>
</dbReference>
<dbReference type="InterPro" id="IPR021109">
    <property type="entry name" value="Peptidase_aspartic_dom_sf"/>
</dbReference>
<gene>
    <name evidence="2" type="ORF">LCGC14_0034730</name>
</gene>
<protein>
    <recommendedName>
        <fullName evidence="1">Retropepsin-like aspartic endopeptidase domain-containing protein</fullName>
    </recommendedName>
</protein>
<evidence type="ECO:0000313" key="2">
    <source>
        <dbReference type="EMBL" id="KKO09971.1"/>
    </source>
</evidence>
<dbReference type="PANTHER" id="PTHR38037">
    <property type="entry name" value="ZN_PROTEASE DOMAIN-CONTAINING PROTEIN"/>
    <property type="match status" value="1"/>
</dbReference>
<accession>A0A0F9VY67</accession>
<dbReference type="InterPro" id="IPR008503">
    <property type="entry name" value="Asp_endopeptidase"/>
</dbReference>
<dbReference type="SUPFAM" id="SSF50630">
    <property type="entry name" value="Acid proteases"/>
    <property type="match status" value="1"/>
</dbReference>
<evidence type="ECO:0000259" key="1">
    <source>
        <dbReference type="Pfam" id="PF05618"/>
    </source>
</evidence>
<sequence length="175" mass="19850">MKKIFNVQLAPALLALCFAAPYAAADAPIVFGWIEEGKLLPEKVSVKMKLDTGALTSSLHAEDLEKFERNGDDWIRFRVELEDIDTDEMVESEFEREIERHIKVRGAGGSERRPVVKMRICLGNRIYHEEFSLNDRDKMNYPLLIGRRTLEKLGVVDASKTFTSEPDCSDSESQG</sequence>
<organism evidence="2">
    <name type="scientific">marine sediment metagenome</name>
    <dbReference type="NCBI Taxonomy" id="412755"/>
    <lineage>
        <taxon>unclassified sequences</taxon>
        <taxon>metagenomes</taxon>
        <taxon>ecological metagenomes</taxon>
    </lineage>
</organism>
<reference evidence="2" key="1">
    <citation type="journal article" date="2015" name="Nature">
        <title>Complex archaea that bridge the gap between prokaryotes and eukaryotes.</title>
        <authorList>
            <person name="Spang A."/>
            <person name="Saw J.H."/>
            <person name="Jorgensen S.L."/>
            <person name="Zaremba-Niedzwiedzka K."/>
            <person name="Martijn J."/>
            <person name="Lind A.E."/>
            <person name="van Eijk R."/>
            <person name="Schleper C."/>
            <person name="Guy L."/>
            <person name="Ettema T.J."/>
        </authorList>
    </citation>
    <scope>NUCLEOTIDE SEQUENCE</scope>
</reference>
<dbReference type="AlphaFoldDB" id="A0A0F9VY67"/>
<dbReference type="PANTHER" id="PTHR38037:SF2">
    <property type="entry name" value="ATP-DEPENDENT ZINC PROTEASE DOMAIN-CONTAINING PROTEIN-RELATED"/>
    <property type="match status" value="1"/>
</dbReference>
<proteinExistence type="predicted"/>
<comment type="caution">
    <text evidence="2">The sequence shown here is derived from an EMBL/GenBank/DDBJ whole genome shotgun (WGS) entry which is preliminary data.</text>
</comment>